<evidence type="ECO:0000313" key="2">
    <source>
        <dbReference type="EMBL" id="GIL83855.1"/>
    </source>
</evidence>
<dbReference type="OrthoDB" id="527250at2759"/>
<evidence type="ECO:0000256" key="1">
    <source>
        <dbReference type="SAM" id="MobiDB-lite"/>
    </source>
</evidence>
<evidence type="ECO:0000313" key="4">
    <source>
        <dbReference type="Proteomes" id="UP000722791"/>
    </source>
</evidence>
<dbReference type="EMBL" id="BNCP01000028">
    <property type="protein sequence ID" value="GIL83855.1"/>
    <property type="molecule type" value="Genomic_DNA"/>
</dbReference>
<feature type="region of interest" description="Disordered" evidence="1">
    <location>
        <begin position="203"/>
        <end position="223"/>
    </location>
</feature>
<accession>A0A8J4LR69</accession>
<name>A0A8J4LR69_9CHLO</name>
<evidence type="ECO:0000313" key="5">
    <source>
        <dbReference type="Proteomes" id="UP000747110"/>
    </source>
</evidence>
<dbReference type="EMBL" id="BNCQ01000022">
    <property type="protein sequence ID" value="GIM06595.1"/>
    <property type="molecule type" value="Genomic_DNA"/>
</dbReference>
<dbReference type="AlphaFoldDB" id="A0A8J4LR69"/>
<evidence type="ECO:0000313" key="3">
    <source>
        <dbReference type="EMBL" id="GIM06595.1"/>
    </source>
</evidence>
<gene>
    <name evidence="2" type="ORF">Vretifemale_12585</name>
    <name evidence="3" type="ORF">Vretimale_10876</name>
</gene>
<dbReference type="Proteomes" id="UP000747110">
    <property type="component" value="Unassembled WGS sequence"/>
</dbReference>
<sequence length="223" mass="25058">MLPSKFMPPKASQYDFAGKMGQDKFYAIVKAIQEETVRDYLERSDYLMREDIDAAWKILVPNGETSVSRTELLERLTYYIPHADVSTTTTLIGGGGNLSFDKLLKLLWNEQTGNPAFACNVGRESWAILDPHCRGSVGLDTVLRMLTTISGCDKLDQDDVQVVRQLLEMTPEGTTVREENWTQLGTWEPKLEELTPAQRKMLASRGSGLSLRGPARLSTRKWG</sequence>
<proteinExistence type="predicted"/>
<organism evidence="3 4">
    <name type="scientific">Volvox reticuliferus</name>
    <dbReference type="NCBI Taxonomy" id="1737510"/>
    <lineage>
        <taxon>Eukaryota</taxon>
        <taxon>Viridiplantae</taxon>
        <taxon>Chlorophyta</taxon>
        <taxon>core chlorophytes</taxon>
        <taxon>Chlorophyceae</taxon>
        <taxon>CS clade</taxon>
        <taxon>Chlamydomonadales</taxon>
        <taxon>Volvocaceae</taxon>
        <taxon>Volvox</taxon>
    </lineage>
</organism>
<dbReference type="Proteomes" id="UP000722791">
    <property type="component" value="Unassembled WGS sequence"/>
</dbReference>
<reference evidence="3" key="1">
    <citation type="journal article" date="2021" name="Proc. Natl. Acad. Sci. U.S.A.">
        <title>Three genomes in the algal genus Volvox reveal the fate of a haploid sex-determining region after a transition to homothallism.</title>
        <authorList>
            <person name="Yamamoto K."/>
            <person name="Hamaji T."/>
            <person name="Kawai-Toyooka H."/>
            <person name="Matsuzaki R."/>
            <person name="Takahashi F."/>
            <person name="Nishimura Y."/>
            <person name="Kawachi M."/>
            <person name="Noguchi H."/>
            <person name="Minakuchi Y."/>
            <person name="Umen J.G."/>
            <person name="Toyoda A."/>
            <person name="Nozaki H."/>
        </authorList>
    </citation>
    <scope>NUCLEOTIDE SEQUENCE</scope>
    <source>
        <strain evidence="3">NIES-3785</strain>
        <strain evidence="2">NIES-3786</strain>
    </source>
</reference>
<protein>
    <submittedName>
        <fullName evidence="3">Uncharacterized protein</fullName>
    </submittedName>
</protein>
<keyword evidence="5" id="KW-1185">Reference proteome</keyword>
<comment type="caution">
    <text evidence="3">The sequence shown here is derived from an EMBL/GenBank/DDBJ whole genome shotgun (WGS) entry which is preliminary data.</text>
</comment>